<evidence type="ECO:0000256" key="3">
    <source>
        <dbReference type="ARBA" id="ARBA00022722"/>
    </source>
</evidence>
<dbReference type="Gene3D" id="3.30.420.140">
    <property type="entry name" value="YqgF/RNase H-like domain"/>
    <property type="match status" value="1"/>
</dbReference>
<sequence length="161" mass="18133">MIEHLSKKRQISQPIRQFSDGSILAFDFGKKRIGVAIGNTALGVAHPLITIDSEVTNKRFVMIAQLINTWQPVLFVVGLPLHSNGVVHELTQLSERFARRLVGRFNIPVVMQDERYTSQTASTILREAGVVGREQKSVLDQIAAQQILQSFFDEQHAITRR</sequence>
<dbReference type="AlphaFoldDB" id="A0A0S3AG23"/>
<evidence type="ECO:0000313" key="10">
    <source>
        <dbReference type="EMBL" id="SOD16960.1"/>
    </source>
</evidence>
<comment type="subcellular location">
    <subcellularLocation>
        <location evidence="5">Cytoplasm</location>
    </subcellularLocation>
</comment>
<dbReference type="RefSeq" id="WP_062557839.1">
    <property type="nucleotide sequence ID" value="NZ_CP013341.1"/>
</dbReference>
<dbReference type="Proteomes" id="UP000219335">
    <property type="component" value="Unassembled WGS sequence"/>
</dbReference>
<keyword evidence="1 5" id="KW-0963">Cytoplasm</keyword>
<dbReference type="KEGG" id="nur:ATY38_02145"/>
<dbReference type="EMBL" id="FOFX01000026">
    <property type="protein sequence ID" value="SEQ19287.1"/>
    <property type="molecule type" value="Genomic_DNA"/>
</dbReference>
<dbReference type="EC" id="3.1.-.-" evidence="5"/>
<dbReference type="InterPro" id="IPR005227">
    <property type="entry name" value="YqgF"/>
</dbReference>
<evidence type="ECO:0000313" key="11">
    <source>
        <dbReference type="Proteomes" id="UP000181998"/>
    </source>
</evidence>
<evidence type="ECO:0000313" key="13">
    <source>
        <dbReference type="Proteomes" id="UP000219335"/>
    </source>
</evidence>
<dbReference type="Proteomes" id="UP000244110">
    <property type="component" value="Unassembled WGS sequence"/>
</dbReference>
<dbReference type="GO" id="GO:0016788">
    <property type="term" value="F:hydrolase activity, acting on ester bonds"/>
    <property type="evidence" value="ECO:0007669"/>
    <property type="project" value="UniProtKB-UniRule"/>
</dbReference>
<comment type="function">
    <text evidence="5">Could be a nuclease involved in processing of the 5'-end of pre-16S rRNA.</text>
</comment>
<dbReference type="Proteomes" id="UP000182882">
    <property type="component" value="Unassembled WGS sequence"/>
</dbReference>
<evidence type="ECO:0000259" key="6">
    <source>
        <dbReference type="SMART" id="SM00732"/>
    </source>
</evidence>
<dbReference type="NCBIfam" id="TIGR00250">
    <property type="entry name" value="RNAse_H_YqgF"/>
    <property type="match status" value="1"/>
</dbReference>
<evidence type="ECO:0000313" key="14">
    <source>
        <dbReference type="Proteomes" id="UP000244110"/>
    </source>
</evidence>
<reference evidence="8 11" key="1">
    <citation type="submission" date="2016-10" db="EMBL/GenBank/DDBJ databases">
        <authorList>
            <person name="de Groot N.N."/>
        </authorList>
    </citation>
    <scope>NUCLEOTIDE SEQUENCE [LARGE SCALE GENOMIC DNA]</scope>
    <source>
        <strain evidence="8">Nm10</strain>
        <strain evidence="9 11">Nm9</strain>
    </source>
</reference>
<dbReference type="InterPro" id="IPR037027">
    <property type="entry name" value="YqgF/RNaseH-like_dom_sf"/>
</dbReference>
<dbReference type="GO" id="GO:0000967">
    <property type="term" value="P:rRNA 5'-end processing"/>
    <property type="evidence" value="ECO:0007669"/>
    <property type="project" value="UniProtKB-UniRule"/>
</dbReference>
<dbReference type="GO" id="GO:0005829">
    <property type="term" value="C:cytosol"/>
    <property type="evidence" value="ECO:0007669"/>
    <property type="project" value="TreeGrafter"/>
</dbReference>
<evidence type="ECO:0000256" key="1">
    <source>
        <dbReference type="ARBA" id="ARBA00022490"/>
    </source>
</evidence>
<protein>
    <recommendedName>
        <fullName evidence="5">Putative pre-16S rRNA nuclease</fullName>
        <ecNumber evidence="5">3.1.-.-</ecNumber>
    </recommendedName>
</protein>
<dbReference type="InterPro" id="IPR012337">
    <property type="entry name" value="RNaseH-like_sf"/>
</dbReference>
<gene>
    <name evidence="7" type="ORF">C8R28_1001214</name>
    <name evidence="8" type="ORF">SAMN05216406_10499</name>
    <name evidence="9" type="ORF">SAMN05421510_102635</name>
    <name evidence="10" type="ORF">SAMN06297164_0923</name>
</gene>
<dbReference type="Pfam" id="PF03652">
    <property type="entry name" value="RuvX"/>
    <property type="match status" value="1"/>
</dbReference>
<dbReference type="EMBL" id="FNLN01000004">
    <property type="protein sequence ID" value="SDT85387.1"/>
    <property type="molecule type" value="Genomic_DNA"/>
</dbReference>
<dbReference type="STRING" id="44577.ATY38_02145"/>
<evidence type="ECO:0000256" key="5">
    <source>
        <dbReference type="HAMAP-Rule" id="MF_00651"/>
    </source>
</evidence>
<evidence type="ECO:0000313" key="8">
    <source>
        <dbReference type="EMBL" id="SDT85387.1"/>
    </source>
</evidence>
<dbReference type="PANTHER" id="PTHR33317:SF4">
    <property type="entry name" value="POLYNUCLEOTIDYL TRANSFERASE, RIBONUCLEASE H-LIKE SUPERFAMILY PROTEIN"/>
    <property type="match status" value="1"/>
</dbReference>
<feature type="domain" description="YqgF/RNase H-like" evidence="6">
    <location>
        <begin position="21"/>
        <end position="121"/>
    </location>
</feature>
<organism evidence="7 14">
    <name type="scientific">Nitrosomonas ureae</name>
    <dbReference type="NCBI Taxonomy" id="44577"/>
    <lineage>
        <taxon>Bacteria</taxon>
        <taxon>Pseudomonadati</taxon>
        <taxon>Pseudomonadota</taxon>
        <taxon>Betaproteobacteria</taxon>
        <taxon>Nitrosomonadales</taxon>
        <taxon>Nitrosomonadaceae</taxon>
        <taxon>Nitrosomonas</taxon>
    </lineage>
</organism>
<evidence type="ECO:0000313" key="12">
    <source>
        <dbReference type="Proteomes" id="UP000182882"/>
    </source>
</evidence>
<dbReference type="EMBL" id="OCMU01000001">
    <property type="protein sequence ID" value="SOD16960.1"/>
    <property type="molecule type" value="Genomic_DNA"/>
</dbReference>
<evidence type="ECO:0000313" key="9">
    <source>
        <dbReference type="EMBL" id="SEQ19287.1"/>
    </source>
</evidence>
<dbReference type="EMBL" id="QAOL01000001">
    <property type="protein sequence ID" value="PTQ88822.1"/>
    <property type="molecule type" value="Genomic_DNA"/>
</dbReference>
<comment type="similarity">
    <text evidence="5">Belongs to the YqgF HJR family.</text>
</comment>
<keyword evidence="4 5" id="KW-0378">Hydrolase</keyword>
<reference evidence="7 14" key="4">
    <citation type="submission" date="2018-04" db="EMBL/GenBank/DDBJ databases">
        <title>Active sludge and wastewater microbial communities from Klosterneuburg, Austria.</title>
        <authorList>
            <person name="Wagner M."/>
        </authorList>
    </citation>
    <scope>NUCLEOTIDE SEQUENCE [LARGE SCALE GENOMIC DNA]</scope>
    <source>
        <strain evidence="7 14">Nm4</strain>
    </source>
</reference>
<evidence type="ECO:0000256" key="2">
    <source>
        <dbReference type="ARBA" id="ARBA00022517"/>
    </source>
</evidence>
<reference evidence="12" key="2">
    <citation type="submission" date="2016-10" db="EMBL/GenBank/DDBJ databases">
        <authorList>
            <person name="Varghese N."/>
            <person name="Submissions S."/>
        </authorList>
    </citation>
    <scope>NUCLEOTIDE SEQUENCE [LARGE SCALE GENOMIC DNA]</scope>
    <source>
        <strain evidence="12">Nm10</strain>
    </source>
</reference>
<keyword evidence="3 5" id="KW-0540">Nuclease</keyword>
<dbReference type="SUPFAM" id="SSF53098">
    <property type="entry name" value="Ribonuclease H-like"/>
    <property type="match status" value="1"/>
</dbReference>
<dbReference type="GO" id="GO:0004518">
    <property type="term" value="F:nuclease activity"/>
    <property type="evidence" value="ECO:0007669"/>
    <property type="project" value="UniProtKB-KW"/>
</dbReference>
<keyword evidence="2 5" id="KW-0690">Ribosome biogenesis</keyword>
<dbReference type="Proteomes" id="UP000181998">
    <property type="component" value="Unassembled WGS sequence"/>
</dbReference>
<dbReference type="SMART" id="SM00732">
    <property type="entry name" value="YqgFc"/>
    <property type="match status" value="1"/>
</dbReference>
<proteinExistence type="inferred from homology"/>
<name>A0A0S3AG23_9PROT</name>
<evidence type="ECO:0000256" key="4">
    <source>
        <dbReference type="ARBA" id="ARBA00022801"/>
    </source>
</evidence>
<dbReference type="InterPro" id="IPR006641">
    <property type="entry name" value="YqgF/RNaseH-like_dom"/>
</dbReference>
<dbReference type="CDD" id="cd16964">
    <property type="entry name" value="YqgF"/>
    <property type="match status" value="1"/>
</dbReference>
<dbReference type="HAMAP" id="MF_00651">
    <property type="entry name" value="Nuclease_YqgF"/>
    <property type="match status" value="1"/>
</dbReference>
<keyword evidence="12" id="KW-1185">Reference proteome</keyword>
<evidence type="ECO:0000313" key="7">
    <source>
        <dbReference type="EMBL" id="PTQ88822.1"/>
    </source>
</evidence>
<reference evidence="10 13" key="3">
    <citation type="submission" date="2017-09" db="EMBL/GenBank/DDBJ databases">
        <authorList>
            <person name="Ehlers B."/>
            <person name="Leendertz F.H."/>
        </authorList>
    </citation>
    <scope>NUCLEOTIDE SEQUENCE [LARGE SCALE GENOMIC DNA]</scope>
    <source>
        <strain evidence="10 13">Nm42</strain>
    </source>
</reference>
<dbReference type="PANTHER" id="PTHR33317">
    <property type="entry name" value="POLYNUCLEOTIDYL TRANSFERASE, RIBONUCLEASE H-LIKE SUPERFAMILY PROTEIN"/>
    <property type="match status" value="1"/>
</dbReference>
<accession>A0A0S3AG23</accession>